<evidence type="ECO:0008006" key="3">
    <source>
        <dbReference type="Google" id="ProtNLM"/>
    </source>
</evidence>
<evidence type="ECO:0000313" key="2">
    <source>
        <dbReference type="Proteomes" id="UP001164693"/>
    </source>
</evidence>
<dbReference type="Proteomes" id="UP001164693">
    <property type="component" value="Chromosome"/>
</dbReference>
<proteinExistence type="predicted"/>
<sequence>MIAWGIAAARSAAGAVLLAKPELARTHTGAERMLTRLVGVRDLALGLGTAAALTRGDGRLWLAAGLASDASDVAVSLRSAPDVGRTEATLGALLAVPFIAAAIAAELARRRR</sequence>
<organism evidence="1 2">
    <name type="scientific">Jatrophihabitans cynanchi</name>
    <dbReference type="NCBI Taxonomy" id="2944128"/>
    <lineage>
        <taxon>Bacteria</taxon>
        <taxon>Bacillati</taxon>
        <taxon>Actinomycetota</taxon>
        <taxon>Actinomycetes</taxon>
        <taxon>Jatrophihabitantales</taxon>
        <taxon>Jatrophihabitantaceae</taxon>
        <taxon>Jatrophihabitans</taxon>
    </lineage>
</organism>
<reference evidence="1" key="1">
    <citation type="submission" date="2022-05" db="EMBL/GenBank/DDBJ databases">
        <title>Jatrophihabitans sp. SB3-54 whole genome sequence.</title>
        <authorList>
            <person name="Suh M.K."/>
            <person name="Eom M.K."/>
            <person name="Kim J.S."/>
            <person name="Kim H.S."/>
            <person name="Do H.E."/>
            <person name="Shin Y.K."/>
            <person name="Lee J.-S."/>
        </authorList>
    </citation>
    <scope>NUCLEOTIDE SEQUENCE</scope>
    <source>
        <strain evidence="1">SB3-54</strain>
    </source>
</reference>
<gene>
    <name evidence="1" type="ORF">M6B22_16405</name>
</gene>
<accession>A0ABY7JYZ8</accession>
<dbReference type="RefSeq" id="WP_269442634.1">
    <property type="nucleotide sequence ID" value="NZ_CP097463.1"/>
</dbReference>
<protein>
    <recommendedName>
        <fullName evidence="3">DUF4267 domain-containing protein</fullName>
    </recommendedName>
</protein>
<name>A0ABY7JYZ8_9ACTN</name>
<evidence type="ECO:0000313" key="1">
    <source>
        <dbReference type="EMBL" id="WAX56106.1"/>
    </source>
</evidence>
<dbReference type="EMBL" id="CP097463">
    <property type="protein sequence ID" value="WAX56106.1"/>
    <property type="molecule type" value="Genomic_DNA"/>
</dbReference>
<keyword evidence="2" id="KW-1185">Reference proteome</keyword>